<protein>
    <submittedName>
        <fullName evidence="2">Uncharacterized protein</fullName>
    </submittedName>
</protein>
<feature type="region of interest" description="Disordered" evidence="1">
    <location>
        <begin position="73"/>
        <end position="105"/>
    </location>
</feature>
<sequence>MTMTKPSYMRFKVEDDLRCRFKGSAMRAHYYPAEAIRLFMERFVELEYDPHAVDLTCFSDAVDRAALKVRKEMPPVEPREPEFGDEDEVQRARREGWASSRFGRE</sequence>
<gene>
    <name evidence="2" type="ORF">PDM29_09625</name>
</gene>
<feature type="compositionally biased region" description="Basic and acidic residues" evidence="1">
    <location>
        <begin position="73"/>
        <end position="82"/>
    </location>
</feature>
<dbReference type="RefSeq" id="WP_311193603.1">
    <property type="nucleotide sequence ID" value="NZ_CP115541.1"/>
</dbReference>
<evidence type="ECO:0000256" key="1">
    <source>
        <dbReference type="SAM" id="MobiDB-lite"/>
    </source>
</evidence>
<dbReference type="Proteomes" id="UP001302072">
    <property type="component" value="Chromosome"/>
</dbReference>
<keyword evidence="3" id="KW-1185">Reference proteome</keyword>
<organism evidence="2 3">
    <name type="scientific">Stenotrophomonas oahuensis</name>
    <dbReference type="NCBI Taxonomy" id="3003271"/>
    <lineage>
        <taxon>Bacteria</taxon>
        <taxon>Pseudomonadati</taxon>
        <taxon>Pseudomonadota</taxon>
        <taxon>Gammaproteobacteria</taxon>
        <taxon>Lysobacterales</taxon>
        <taxon>Lysobacteraceae</taxon>
        <taxon>Stenotrophomonas</taxon>
    </lineage>
</organism>
<evidence type="ECO:0000313" key="3">
    <source>
        <dbReference type="Proteomes" id="UP001302072"/>
    </source>
</evidence>
<dbReference type="EMBL" id="CP115541">
    <property type="protein sequence ID" value="WNH54512.1"/>
    <property type="molecule type" value="Genomic_DNA"/>
</dbReference>
<reference evidence="2 3" key="1">
    <citation type="submission" date="2022-12" db="EMBL/GenBank/DDBJ databases">
        <title>Two new species, Stenotrophomonas aracearum and Stenotrophomonas oahuensis, isolated from Anthurium (Araceae family) in Hawaii.</title>
        <authorList>
            <person name="Chunag S.C."/>
            <person name="Dobhal S."/>
            <person name="Alvarez A."/>
            <person name="Arif M."/>
        </authorList>
    </citation>
    <scope>NUCLEOTIDE SEQUENCE [LARGE SCALE GENOMIC DNA]</scope>
    <source>
        <strain evidence="2 3">A5586</strain>
    </source>
</reference>
<evidence type="ECO:0000313" key="2">
    <source>
        <dbReference type="EMBL" id="WNH54512.1"/>
    </source>
</evidence>
<accession>A0ABY9YUI4</accession>
<name>A0ABY9YUI4_9GAMM</name>
<feature type="compositionally biased region" description="Basic and acidic residues" evidence="1">
    <location>
        <begin position="89"/>
        <end position="105"/>
    </location>
</feature>
<proteinExistence type="predicted"/>